<evidence type="ECO:0000256" key="6">
    <source>
        <dbReference type="ARBA" id="ARBA00022777"/>
    </source>
</evidence>
<name>A0A2S6FYD9_9CLOT</name>
<dbReference type="GO" id="GO:0000155">
    <property type="term" value="F:phosphorelay sensor kinase activity"/>
    <property type="evidence" value="ECO:0007669"/>
    <property type="project" value="InterPro"/>
</dbReference>
<proteinExistence type="predicted"/>
<evidence type="ECO:0000256" key="7">
    <source>
        <dbReference type="ARBA" id="ARBA00022840"/>
    </source>
</evidence>
<keyword evidence="9" id="KW-1133">Transmembrane helix</keyword>
<evidence type="ECO:0000256" key="5">
    <source>
        <dbReference type="ARBA" id="ARBA00022741"/>
    </source>
</evidence>
<evidence type="ECO:0000256" key="4">
    <source>
        <dbReference type="ARBA" id="ARBA00022679"/>
    </source>
</evidence>
<dbReference type="CDD" id="cd16917">
    <property type="entry name" value="HATPase_UhpB-NarQ-NarX-like"/>
    <property type="match status" value="1"/>
</dbReference>
<dbReference type="Gene3D" id="3.30.565.10">
    <property type="entry name" value="Histidine kinase-like ATPase, C-terminal domain"/>
    <property type="match status" value="1"/>
</dbReference>
<evidence type="ECO:0000313" key="13">
    <source>
        <dbReference type="Proteomes" id="UP000239863"/>
    </source>
</evidence>
<dbReference type="EC" id="2.7.13.3" evidence="2"/>
<dbReference type="InterPro" id="IPR011712">
    <property type="entry name" value="Sig_transdc_His_kin_sub3_dim/P"/>
</dbReference>
<evidence type="ECO:0000256" key="3">
    <source>
        <dbReference type="ARBA" id="ARBA00022553"/>
    </source>
</evidence>
<dbReference type="PANTHER" id="PTHR24421:SF10">
    <property type="entry name" value="NITRATE_NITRITE SENSOR PROTEIN NARQ"/>
    <property type="match status" value="1"/>
</dbReference>
<dbReference type="STRING" id="37659.GCA_000703125_01461"/>
<dbReference type="Gene3D" id="1.20.5.1930">
    <property type="match status" value="1"/>
</dbReference>
<dbReference type="InterPro" id="IPR003594">
    <property type="entry name" value="HATPase_dom"/>
</dbReference>
<dbReference type="Proteomes" id="UP000239863">
    <property type="component" value="Unassembled WGS sequence"/>
</dbReference>
<evidence type="ECO:0000313" key="12">
    <source>
        <dbReference type="EMBL" id="PPK48636.1"/>
    </source>
</evidence>
<protein>
    <recommendedName>
        <fullName evidence="2">histidine kinase</fullName>
        <ecNumber evidence="2">2.7.13.3</ecNumber>
    </recommendedName>
</protein>
<comment type="caution">
    <text evidence="12">The sequence shown here is derived from an EMBL/GenBank/DDBJ whole genome shotgun (WGS) entry which is preliminary data.</text>
</comment>
<feature type="transmembrane region" description="Helical" evidence="9">
    <location>
        <begin position="12"/>
        <end position="36"/>
    </location>
</feature>
<sequence length="360" mass="41209">MKKIWLNLIILFFYVFEIIIGGEITPGHVLLILVFLSVDMIREKYLNNNTSKILEIIIIIIIILKDIKGTLLLGILILTIEDEKDALVPTTAIILGLGFLYYRGCYNYIAVFGFYVVLCLIIGKQRKDIKYMTDLYNNTYDKERRYIYELERSKQELINNSNEIMYLTEVKERNRIARSLHDNLGHKIAGVLIQLRACRVLAIKDKEKALDLLDGSIEAMAESLDLIRETVHNIKPKENVGIEYIKELVEGFKYCEVEFMQEGDFNNLNSYEMQIILSTLKEALTNISKHSKASKVVIRIESNNNFIRLYIKDNGIGCGLINEGLGISGMKERTLNIGGKLSISSEEGFIIVLVIPRKTK</sequence>
<dbReference type="Pfam" id="PF07730">
    <property type="entry name" value="HisKA_3"/>
    <property type="match status" value="1"/>
</dbReference>
<keyword evidence="8" id="KW-0902">Two-component regulatory system</keyword>
<evidence type="ECO:0000259" key="11">
    <source>
        <dbReference type="Pfam" id="PF07730"/>
    </source>
</evidence>
<comment type="catalytic activity">
    <reaction evidence="1">
        <text>ATP + protein L-histidine = ADP + protein N-phospho-L-histidine.</text>
        <dbReference type="EC" id="2.7.13.3"/>
    </reaction>
</comment>
<keyword evidence="9" id="KW-0812">Transmembrane</keyword>
<dbReference type="EMBL" id="PTIS01000005">
    <property type="protein sequence ID" value="PPK48636.1"/>
    <property type="molecule type" value="Genomic_DNA"/>
</dbReference>
<keyword evidence="6 12" id="KW-0418">Kinase</keyword>
<dbReference type="AlphaFoldDB" id="A0A2S6FYD9"/>
<feature type="transmembrane region" description="Helical" evidence="9">
    <location>
        <begin position="108"/>
        <end position="123"/>
    </location>
</feature>
<keyword evidence="7" id="KW-0067">ATP-binding</keyword>
<dbReference type="RefSeq" id="WP_169994004.1">
    <property type="nucleotide sequence ID" value="NZ_PTIS01000005.1"/>
</dbReference>
<feature type="domain" description="Signal transduction histidine kinase subgroup 3 dimerisation and phosphoacceptor" evidence="11">
    <location>
        <begin position="172"/>
        <end position="238"/>
    </location>
</feature>
<feature type="domain" description="Histidine kinase/HSP90-like ATPase" evidence="10">
    <location>
        <begin position="279"/>
        <end position="358"/>
    </location>
</feature>
<feature type="transmembrane region" description="Helical" evidence="9">
    <location>
        <begin position="56"/>
        <end position="79"/>
    </location>
</feature>
<evidence type="ECO:0000256" key="8">
    <source>
        <dbReference type="ARBA" id="ARBA00023012"/>
    </source>
</evidence>
<dbReference type="SUPFAM" id="SSF55874">
    <property type="entry name" value="ATPase domain of HSP90 chaperone/DNA topoisomerase II/histidine kinase"/>
    <property type="match status" value="1"/>
</dbReference>
<evidence type="ECO:0000259" key="10">
    <source>
        <dbReference type="Pfam" id="PF02518"/>
    </source>
</evidence>
<keyword evidence="4" id="KW-0808">Transferase</keyword>
<keyword evidence="5" id="KW-0547">Nucleotide-binding</keyword>
<reference evidence="12 13" key="1">
    <citation type="submission" date="2018-02" db="EMBL/GenBank/DDBJ databases">
        <title>Genomic Encyclopedia of Archaeal and Bacterial Type Strains, Phase II (KMG-II): from individual species to whole genera.</title>
        <authorList>
            <person name="Goeker M."/>
        </authorList>
    </citation>
    <scope>NUCLEOTIDE SEQUENCE [LARGE SCALE GENOMIC DNA]</scope>
    <source>
        <strain evidence="12 13">DSM 15099</strain>
    </source>
</reference>
<dbReference type="PANTHER" id="PTHR24421">
    <property type="entry name" value="NITRATE/NITRITE SENSOR PROTEIN NARX-RELATED"/>
    <property type="match status" value="1"/>
</dbReference>
<organism evidence="12 13">
    <name type="scientific">Clostridium algidicarnis DSM 15099</name>
    <dbReference type="NCBI Taxonomy" id="1121295"/>
    <lineage>
        <taxon>Bacteria</taxon>
        <taxon>Bacillati</taxon>
        <taxon>Bacillota</taxon>
        <taxon>Clostridia</taxon>
        <taxon>Eubacteriales</taxon>
        <taxon>Clostridiaceae</taxon>
        <taxon>Clostridium</taxon>
    </lineage>
</organism>
<gene>
    <name evidence="12" type="ORF">BD821_10514</name>
</gene>
<dbReference type="GO" id="GO:0046983">
    <property type="term" value="F:protein dimerization activity"/>
    <property type="evidence" value="ECO:0007669"/>
    <property type="project" value="InterPro"/>
</dbReference>
<dbReference type="Pfam" id="PF02518">
    <property type="entry name" value="HATPase_c"/>
    <property type="match status" value="1"/>
</dbReference>
<dbReference type="InterPro" id="IPR050482">
    <property type="entry name" value="Sensor_HK_TwoCompSys"/>
</dbReference>
<evidence type="ECO:0000256" key="1">
    <source>
        <dbReference type="ARBA" id="ARBA00000085"/>
    </source>
</evidence>
<dbReference type="InterPro" id="IPR036890">
    <property type="entry name" value="HATPase_C_sf"/>
</dbReference>
<evidence type="ECO:0000256" key="9">
    <source>
        <dbReference type="SAM" id="Phobius"/>
    </source>
</evidence>
<evidence type="ECO:0000256" key="2">
    <source>
        <dbReference type="ARBA" id="ARBA00012438"/>
    </source>
</evidence>
<dbReference type="GO" id="GO:0005524">
    <property type="term" value="F:ATP binding"/>
    <property type="evidence" value="ECO:0007669"/>
    <property type="project" value="UniProtKB-KW"/>
</dbReference>
<keyword evidence="3" id="KW-0597">Phosphoprotein</keyword>
<dbReference type="GO" id="GO:0016020">
    <property type="term" value="C:membrane"/>
    <property type="evidence" value="ECO:0007669"/>
    <property type="project" value="InterPro"/>
</dbReference>
<keyword evidence="9" id="KW-0472">Membrane</keyword>
<accession>A0A2S6FYD9</accession>